<feature type="compositionally biased region" description="Polar residues" evidence="6">
    <location>
        <begin position="414"/>
        <end position="433"/>
    </location>
</feature>
<evidence type="ECO:0000256" key="5">
    <source>
        <dbReference type="PROSITE-ProRule" id="PRU00723"/>
    </source>
</evidence>
<feature type="zinc finger region" description="C3H1-type" evidence="5">
    <location>
        <begin position="49"/>
        <end position="76"/>
    </location>
</feature>
<keyword evidence="3 5" id="KW-0863">Zinc-finger</keyword>
<proteinExistence type="predicted"/>
<dbReference type="Pfam" id="PF00642">
    <property type="entry name" value="zf-CCCH"/>
    <property type="match status" value="1"/>
</dbReference>
<comment type="caution">
    <text evidence="8">The sequence shown here is derived from an EMBL/GenBank/DDBJ whole genome shotgun (WGS) entry which is preliminary data.</text>
</comment>
<name>A0AAD7G6Y2_MYCRO</name>
<dbReference type="PROSITE" id="PS50103">
    <property type="entry name" value="ZF_C3H1"/>
    <property type="match status" value="3"/>
</dbReference>
<dbReference type="InterPro" id="IPR036855">
    <property type="entry name" value="Znf_CCCH_sf"/>
</dbReference>
<feature type="compositionally biased region" description="Low complexity" evidence="6">
    <location>
        <begin position="173"/>
        <end position="183"/>
    </location>
</feature>
<protein>
    <recommendedName>
        <fullName evidence="7">C3H1-type domain-containing protein</fullName>
    </recommendedName>
</protein>
<dbReference type="SUPFAM" id="SSF90229">
    <property type="entry name" value="CCCH zinc finger"/>
    <property type="match status" value="2"/>
</dbReference>
<reference evidence="8" key="1">
    <citation type="submission" date="2023-03" db="EMBL/GenBank/DDBJ databases">
        <title>Massive genome expansion in bonnet fungi (Mycena s.s.) driven by repeated elements and novel gene families across ecological guilds.</title>
        <authorList>
            <consortium name="Lawrence Berkeley National Laboratory"/>
            <person name="Harder C.B."/>
            <person name="Miyauchi S."/>
            <person name="Viragh M."/>
            <person name="Kuo A."/>
            <person name="Thoen E."/>
            <person name="Andreopoulos B."/>
            <person name="Lu D."/>
            <person name="Skrede I."/>
            <person name="Drula E."/>
            <person name="Henrissat B."/>
            <person name="Morin E."/>
            <person name="Kohler A."/>
            <person name="Barry K."/>
            <person name="LaButti K."/>
            <person name="Morin E."/>
            <person name="Salamov A."/>
            <person name="Lipzen A."/>
            <person name="Mereny Z."/>
            <person name="Hegedus B."/>
            <person name="Baldrian P."/>
            <person name="Stursova M."/>
            <person name="Weitz H."/>
            <person name="Taylor A."/>
            <person name="Grigoriev I.V."/>
            <person name="Nagy L.G."/>
            <person name="Martin F."/>
            <person name="Kauserud H."/>
        </authorList>
    </citation>
    <scope>NUCLEOTIDE SEQUENCE</scope>
    <source>
        <strain evidence="8">CBHHK067</strain>
    </source>
</reference>
<dbReference type="SMART" id="SM00356">
    <property type="entry name" value="ZnF_C3H1"/>
    <property type="match status" value="3"/>
</dbReference>
<evidence type="ECO:0000256" key="6">
    <source>
        <dbReference type="SAM" id="MobiDB-lite"/>
    </source>
</evidence>
<accession>A0AAD7G6Y2</accession>
<dbReference type="Pfam" id="PF14608">
    <property type="entry name" value="zf-CCCH_2"/>
    <property type="match status" value="2"/>
</dbReference>
<evidence type="ECO:0000259" key="7">
    <source>
        <dbReference type="PROSITE" id="PS50103"/>
    </source>
</evidence>
<organism evidence="8 9">
    <name type="scientific">Mycena rosella</name>
    <name type="common">Pink bonnet</name>
    <name type="synonym">Agaricus rosellus</name>
    <dbReference type="NCBI Taxonomy" id="1033263"/>
    <lineage>
        <taxon>Eukaryota</taxon>
        <taxon>Fungi</taxon>
        <taxon>Dikarya</taxon>
        <taxon>Basidiomycota</taxon>
        <taxon>Agaricomycotina</taxon>
        <taxon>Agaricomycetes</taxon>
        <taxon>Agaricomycetidae</taxon>
        <taxon>Agaricales</taxon>
        <taxon>Marasmiineae</taxon>
        <taxon>Mycenaceae</taxon>
        <taxon>Mycena</taxon>
    </lineage>
</organism>
<feature type="region of interest" description="Disordered" evidence="6">
    <location>
        <begin position="307"/>
        <end position="337"/>
    </location>
</feature>
<feature type="domain" description="C3H1-type" evidence="7">
    <location>
        <begin position="49"/>
        <end position="76"/>
    </location>
</feature>
<dbReference type="PANTHER" id="PTHR12547:SF18">
    <property type="entry name" value="PROTEIN TIS11"/>
    <property type="match status" value="1"/>
</dbReference>
<dbReference type="PANTHER" id="PTHR12547">
    <property type="entry name" value="CCCH ZINC FINGER/TIS11-RELATED"/>
    <property type="match status" value="1"/>
</dbReference>
<dbReference type="GO" id="GO:0008270">
    <property type="term" value="F:zinc ion binding"/>
    <property type="evidence" value="ECO:0007669"/>
    <property type="project" value="UniProtKB-KW"/>
</dbReference>
<evidence type="ECO:0000256" key="3">
    <source>
        <dbReference type="ARBA" id="ARBA00022771"/>
    </source>
</evidence>
<dbReference type="EMBL" id="JARKIE010000161">
    <property type="protein sequence ID" value="KAJ7673551.1"/>
    <property type="molecule type" value="Genomic_DNA"/>
</dbReference>
<feature type="domain" description="C3H1-type" evidence="7">
    <location>
        <begin position="16"/>
        <end position="44"/>
    </location>
</feature>
<evidence type="ECO:0000256" key="4">
    <source>
        <dbReference type="ARBA" id="ARBA00022833"/>
    </source>
</evidence>
<feature type="domain" description="C3H1-type" evidence="7">
    <location>
        <begin position="281"/>
        <end position="309"/>
    </location>
</feature>
<feature type="region of interest" description="Disordered" evidence="6">
    <location>
        <begin position="358"/>
        <end position="380"/>
    </location>
</feature>
<evidence type="ECO:0000256" key="2">
    <source>
        <dbReference type="ARBA" id="ARBA00022737"/>
    </source>
</evidence>
<sequence length="452" mass="49206">MSPPPSPSVKKAPHKKRHTKPCRYFQTGRCPKAQEDCDFAHVYSDPPTLAPPKQCRYYLQGICTNGIWCQYRHAEGSSEDGSLLVDYRNVDSLSVGRDFDGRANPQVRVGVVPPIVYVPNTFNGMYVSSPPGPWSPYADGFHTPPEFAPSPQFFAPNPTISPAASFDSMDCATPSSSPTSSVSDDGVPFSADEPSGNHYSYFNTEPQTPYLSPPYADDASRSQFPRYSPRVPLSVMPATYGMTPMYDIFSPKAPSSATFYSTTGFPPESPCTPINRLKLASYRTKPCRYFKPGSVCPNGDACTFIHADPEQTQSPSPSPVKLQHELPSKPVSTKEENTRKGYFPISWRVIGGGVLMSGGKEDGSMSDDADSDLSDDSFEGRADPVSRVLQIDIPFSAPATAVEFPSMDTEDSDNMTPTGFSSRQRASSIPSTPMTTHVDLFRLFSAESPGGL</sequence>
<keyword evidence="1 5" id="KW-0479">Metal-binding</keyword>
<feature type="compositionally biased region" description="Acidic residues" evidence="6">
    <location>
        <begin position="364"/>
        <end position="377"/>
    </location>
</feature>
<dbReference type="AlphaFoldDB" id="A0AAD7G6Y2"/>
<keyword evidence="2" id="KW-0677">Repeat</keyword>
<evidence type="ECO:0000256" key="1">
    <source>
        <dbReference type="ARBA" id="ARBA00022723"/>
    </source>
</evidence>
<feature type="zinc finger region" description="C3H1-type" evidence="5">
    <location>
        <begin position="281"/>
        <end position="309"/>
    </location>
</feature>
<dbReference type="Gene3D" id="4.10.1000.10">
    <property type="entry name" value="Zinc finger, CCCH-type"/>
    <property type="match status" value="2"/>
</dbReference>
<feature type="zinc finger region" description="C3H1-type" evidence="5">
    <location>
        <begin position="16"/>
        <end position="44"/>
    </location>
</feature>
<dbReference type="Proteomes" id="UP001221757">
    <property type="component" value="Unassembled WGS sequence"/>
</dbReference>
<keyword evidence="4 5" id="KW-0862">Zinc</keyword>
<dbReference type="InterPro" id="IPR045877">
    <property type="entry name" value="ZFP36-like"/>
</dbReference>
<feature type="region of interest" description="Disordered" evidence="6">
    <location>
        <begin position="165"/>
        <end position="203"/>
    </location>
</feature>
<evidence type="ECO:0000313" key="8">
    <source>
        <dbReference type="EMBL" id="KAJ7673551.1"/>
    </source>
</evidence>
<gene>
    <name evidence="8" type="ORF">B0H17DRAFT_1208370</name>
</gene>
<dbReference type="InterPro" id="IPR000571">
    <property type="entry name" value="Znf_CCCH"/>
</dbReference>
<feature type="compositionally biased region" description="Basic and acidic residues" evidence="6">
    <location>
        <begin position="322"/>
        <end position="337"/>
    </location>
</feature>
<evidence type="ECO:0000313" key="9">
    <source>
        <dbReference type="Proteomes" id="UP001221757"/>
    </source>
</evidence>
<feature type="region of interest" description="Disordered" evidence="6">
    <location>
        <begin position="403"/>
        <end position="433"/>
    </location>
</feature>
<keyword evidence="9" id="KW-1185">Reference proteome</keyword>
<dbReference type="GO" id="GO:0003729">
    <property type="term" value="F:mRNA binding"/>
    <property type="evidence" value="ECO:0007669"/>
    <property type="project" value="InterPro"/>
</dbReference>